<evidence type="ECO:0000313" key="3">
    <source>
        <dbReference type="EMBL" id="GAJ20850.1"/>
    </source>
</evidence>
<proteinExistence type="predicted"/>
<name>X1W0V2_9ZZZZ</name>
<feature type="compositionally biased region" description="Basic and acidic residues" evidence="1">
    <location>
        <begin position="16"/>
        <end position="29"/>
    </location>
</feature>
<gene>
    <name evidence="3" type="ORF">S12H4_60136</name>
</gene>
<feature type="transmembrane region" description="Helical" evidence="2">
    <location>
        <begin position="39"/>
        <end position="55"/>
    </location>
</feature>
<evidence type="ECO:0000256" key="2">
    <source>
        <dbReference type="SAM" id="Phobius"/>
    </source>
</evidence>
<keyword evidence="2" id="KW-0812">Transmembrane</keyword>
<sequence length="56" mass="6141">MAEKGPKTYKGLLRKISTDDGRKSSPMEKIHKKAAEKKKGIIGILLVGMITISVIM</sequence>
<organism evidence="3">
    <name type="scientific">marine sediment metagenome</name>
    <dbReference type="NCBI Taxonomy" id="412755"/>
    <lineage>
        <taxon>unclassified sequences</taxon>
        <taxon>metagenomes</taxon>
        <taxon>ecological metagenomes</taxon>
    </lineage>
</organism>
<evidence type="ECO:0000256" key="1">
    <source>
        <dbReference type="SAM" id="MobiDB-lite"/>
    </source>
</evidence>
<protein>
    <submittedName>
        <fullName evidence="3">Uncharacterized protein</fullName>
    </submittedName>
</protein>
<reference evidence="3" key="1">
    <citation type="journal article" date="2014" name="Front. Microbiol.">
        <title>High frequency of phylogenetically diverse reductive dehalogenase-homologous genes in deep subseafloor sedimentary metagenomes.</title>
        <authorList>
            <person name="Kawai M."/>
            <person name="Futagami T."/>
            <person name="Toyoda A."/>
            <person name="Takaki Y."/>
            <person name="Nishi S."/>
            <person name="Hori S."/>
            <person name="Arai W."/>
            <person name="Tsubouchi T."/>
            <person name="Morono Y."/>
            <person name="Uchiyama I."/>
            <person name="Ito T."/>
            <person name="Fujiyama A."/>
            <person name="Inagaki F."/>
            <person name="Takami H."/>
        </authorList>
    </citation>
    <scope>NUCLEOTIDE SEQUENCE</scope>
    <source>
        <strain evidence="3">Expedition CK06-06</strain>
    </source>
</reference>
<dbReference type="EMBL" id="BARW01039499">
    <property type="protein sequence ID" value="GAJ20850.1"/>
    <property type="molecule type" value="Genomic_DNA"/>
</dbReference>
<keyword evidence="2" id="KW-0472">Membrane</keyword>
<feature type="region of interest" description="Disordered" evidence="1">
    <location>
        <begin position="1"/>
        <end position="33"/>
    </location>
</feature>
<comment type="caution">
    <text evidence="3">The sequence shown here is derived from an EMBL/GenBank/DDBJ whole genome shotgun (WGS) entry which is preliminary data.</text>
</comment>
<accession>X1W0V2</accession>
<keyword evidence="2" id="KW-1133">Transmembrane helix</keyword>
<dbReference type="AlphaFoldDB" id="X1W0V2"/>
<feature type="non-terminal residue" evidence="3">
    <location>
        <position position="56"/>
    </location>
</feature>